<reference evidence="2" key="2">
    <citation type="submission" date="2017-02" db="UniProtKB">
        <authorList>
            <consortium name="WormBaseParasite"/>
        </authorList>
    </citation>
    <scope>IDENTIFICATION</scope>
</reference>
<evidence type="ECO:0000313" key="2">
    <source>
        <dbReference type="WBParaSite" id="ACAC_0000161101-mRNA-1"/>
    </source>
</evidence>
<proteinExistence type="predicted"/>
<accession>A0A0K0CW39</accession>
<evidence type="ECO:0000313" key="1">
    <source>
        <dbReference type="Proteomes" id="UP000035642"/>
    </source>
</evidence>
<dbReference type="AlphaFoldDB" id="A0A0K0CW39"/>
<protein>
    <submittedName>
        <fullName evidence="2">Reverse transcriptase domain-containing protein</fullName>
    </submittedName>
</protein>
<dbReference type="WBParaSite" id="ACAC_0000161101-mRNA-1">
    <property type="protein sequence ID" value="ACAC_0000161101-mRNA-1"/>
    <property type="gene ID" value="ACAC_0000161101"/>
</dbReference>
<dbReference type="Proteomes" id="UP000035642">
    <property type="component" value="Unassembled WGS sequence"/>
</dbReference>
<name>A0A0K0CW39_ANGCA</name>
<organism evidence="1 2">
    <name type="scientific">Angiostrongylus cantonensis</name>
    <name type="common">Rat lungworm</name>
    <dbReference type="NCBI Taxonomy" id="6313"/>
    <lineage>
        <taxon>Eukaryota</taxon>
        <taxon>Metazoa</taxon>
        <taxon>Ecdysozoa</taxon>
        <taxon>Nematoda</taxon>
        <taxon>Chromadorea</taxon>
        <taxon>Rhabditida</taxon>
        <taxon>Rhabditina</taxon>
        <taxon>Rhabditomorpha</taxon>
        <taxon>Strongyloidea</taxon>
        <taxon>Metastrongylidae</taxon>
        <taxon>Angiostrongylus</taxon>
    </lineage>
</organism>
<reference evidence="1" key="1">
    <citation type="submission" date="2012-09" db="EMBL/GenBank/DDBJ databases">
        <authorList>
            <person name="Martin A.A."/>
        </authorList>
    </citation>
    <scope>NUCLEOTIDE SEQUENCE</scope>
</reference>
<sequence>MRALEWDNMGMKIDGRQLHHLRFADDIVLITPDISQAEGMLADFDKACGKIGLRLKKTMFMKNGMVSFAHSRSTERISPNTQAMSILVGKSI</sequence>
<keyword evidence="1" id="KW-1185">Reference proteome</keyword>